<accession>R8XV60</accession>
<keyword evidence="1" id="KW-0175">Coiled coil</keyword>
<proteinExistence type="predicted"/>
<sequence>MTKGEILQRSFVRFLLNKNFQNHEFQQIWTIFVQERSSGLNTEENFHFIYKFFKKSLVKEYFILDTSTVPHRYSSAYTKHQLMKENLAKELRPSYESIYQKVQTLKKAIKQKELEIEFLKEYSREFPKIQFEIESLIHEKEREYLALESNMNALDAIFKVFN</sequence>
<dbReference type="HOGENOM" id="CLU_1631783_0_0_6"/>
<dbReference type="EMBL" id="APQJ01000013">
    <property type="protein sequence ID" value="EOQ61110.1"/>
    <property type="molecule type" value="Genomic_DNA"/>
</dbReference>
<protein>
    <submittedName>
        <fullName evidence="2">Uncharacterized protein</fullName>
    </submittedName>
</protein>
<evidence type="ECO:0000313" key="3">
    <source>
        <dbReference type="Proteomes" id="UP000014041"/>
    </source>
</evidence>
<reference evidence="2 3" key="1">
    <citation type="submission" date="2013-02" db="EMBL/GenBank/DDBJ databases">
        <title>The Genome Sequence of Acinetobacter sp. ANC 3811.</title>
        <authorList>
            <consortium name="The Broad Institute Genome Sequencing Platform"/>
            <consortium name="The Broad Institute Genome Sequencing Center for Infectious Disease"/>
            <person name="Cerqueira G."/>
            <person name="Feldgarden M."/>
            <person name="Courvalin P."/>
            <person name="Perichon B."/>
            <person name="Grillot-Courvalin C."/>
            <person name="Clermont D."/>
            <person name="Rocha E."/>
            <person name="Yoon E.-J."/>
            <person name="Nemec A."/>
            <person name="Walker B."/>
            <person name="Young S.K."/>
            <person name="Zeng Q."/>
            <person name="Gargeya S."/>
            <person name="Fitzgerald M."/>
            <person name="Haas B."/>
            <person name="Abouelleil A."/>
            <person name="Alvarado L."/>
            <person name="Arachchi H.M."/>
            <person name="Berlin A.M."/>
            <person name="Chapman S.B."/>
            <person name="Dewar J."/>
            <person name="Goldberg J."/>
            <person name="Griggs A."/>
            <person name="Gujja S."/>
            <person name="Hansen M."/>
            <person name="Howarth C."/>
            <person name="Imamovic A."/>
            <person name="Larimer J."/>
            <person name="McCowan C."/>
            <person name="Murphy C."/>
            <person name="Neiman D."/>
            <person name="Pearson M."/>
            <person name="Priest M."/>
            <person name="Roberts A."/>
            <person name="Saif S."/>
            <person name="Shea T."/>
            <person name="Sisk P."/>
            <person name="Sykes S."/>
            <person name="Wortman J."/>
            <person name="Nusbaum C."/>
            <person name="Birren B."/>
        </authorList>
    </citation>
    <scope>NUCLEOTIDE SEQUENCE [LARGE SCALE GENOMIC DNA]</scope>
    <source>
        <strain evidence="2 3">ANC 3811</strain>
    </source>
</reference>
<dbReference type="PATRIC" id="fig|1217690.3.peg.3411"/>
<evidence type="ECO:0000256" key="1">
    <source>
        <dbReference type="SAM" id="Coils"/>
    </source>
</evidence>
<name>R8XV60_ACICA</name>
<gene>
    <name evidence="2" type="ORF">F935_03456</name>
</gene>
<dbReference type="RefSeq" id="WP_016140042.1">
    <property type="nucleotide sequence ID" value="NZ_KB976986.1"/>
</dbReference>
<evidence type="ECO:0000313" key="2">
    <source>
        <dbReference type="EMBL" id="EOQ61110.1"/>
    </source>
</evidence>
<dbReference type="Proteomes" id="UP000014041">
    <property type="component" value="Unassembled WGS sequence"/>
</dbReference>
<feature type="coiled-coil region" evidence="1">
    <location>
        <begin position="95"/>
        <end position="157"/>
    </location>
</feature>
<comment type="caution">
    <text evidence="2">The sequence shown here is derived from an EMBL/GenBank/DDBJ whole genome shotgun (WGS) entry which is preliminary data.</text>
</comment>
<organism evidence="2 3">
    <name type="scientific">Acinetobacter calcoaceticus ANC 3811</name>
    <dbReference type="NCBI Taxonomy" id="1217690"/>
    <lineage>
        <taxon>Bacteria</taxon>
        <taxon>Pseudomonadati</taxon>
        <taxon>Pseudomonadota</taxon>
        <taxon>Gammaproteobacteria</taxon>
        <taxon>Moraxellales</taxon>
        <taxon>Moraxellaceae</taxon>
        <taxon>Acinetobacter</taxon>
        <taxon>Acinetobacter calcoaceticus/baumannii complex</taxon>
    </lineage>
</organism>
<dbReference type="AlphaFoldDB" id="R8XV60"/>